<comment type="caution">
    <text evidence="2">The sequence shown here is derived from an EMBL/GenBank/DDBJ whole genome shotgun (WGS) entry which is preliminary data.</text>
</comment>
<gene>
    <name evidence="2" type="ORF">G6F64_015609</name>
</gene>
<name>A0A9P6WQX0_RHIOR</name>
<keyword evidence="3" id="KW-1185">Reference proteome</keyword>
<dbReference type="AlphaFoldDB" id="A0A9P6WQX0"/>
<protein>
    <submittedName>
        <fullName evidence="2">Uncharacterized protein</fullName>
    </submittedName>
</protein>
<dbReference type="EMBL" id="JAANQT010018575">
    <property type="protein sequence ID" value="KAG1271250.1"/>
    <property type="molecule type" value="Genomic_DNA"/>
</dbReference>
<feature type="region of interest" description="Disordered" evidence="1">
    <location>
        <begin position="1"/>
        <end position="76"/>
    </location>
</feature>
<dbReference type="Proteomes" id="UP000716291">
    <property type="component" value="Unassembled WGS sequence"/>
</dbReference>
<organism evidence="2 3">
    <name type="scientific">Rhizopus oryzae</name>
    <name type="common">Mucormycosis agent</name>
    <name type="synonym">Rhizopus arrhizus var. delemar</name>
    <dbReference type="NCBI Taxonomy" id="64495"/>
    <lineage>
        <taxon>Eukaryota</taxon>
        <taxon>Fungi</taxon>
        <taxon>Fungi incertae sedis</taxon>
        <taxon>Mucoromycota</taxon>
        <taxon>Mucoromycotina</taxon>
        <taxon>Mucoromycetes</taxon>
        <taxon>Mucorales</taxon>
        <taxon>Mucorineae</taxon>
        <taxon>Rhizopodaceae</taxon>
        <taxon>Rhizopus</taxon>
    </lineage>
</organism>
<dbReference type="AntiFam" id="ANF00112">
    <property type="entry name" value="Shadow ORF (opposite phnC)"/>
</dbReference>
<feature type="compositionally biased region" description="Low complexity" evidence="1">
    <location>
        <begin position="16"/>
        <end position="30"/>
    </location>
</feature>
<reference evidence="2" key="1">
    <citation type="journal article" date="2020" name="Microb. Genom.">
        <title>Genetic diversity of clinical and environmental Mucorales isolates obtained from an investigation of mucormycosis cases among solid organ transplant recipients.</title>
        <authorList>
            <person name="Nguyen M.H."/>
            <person name="Kaul D."/>
            <person name="Muto C."/>
            <person name="Cheng S.J."/>
            <person name="Richter R.A."/>
            <person name="Bruno V.M."/>
            <person name="Liu G."/>
            <person name="Beyhan S."/>
            <person name="Sundermann A.J."/>
            <person name="Mounaud S."/>
            <person name="Pasculle A.W."/>
            <person name="Nierman W.C."/>
            <person name="Driscoll E."/>
            <person name="Cumbie R."/>
            <person name="Clancy C.J."/>
            <person name="Dupont C.L."/>
        </authorList>
    </citation>
    <scope>NUCLEOTIDE SEQUENCE</scope>
    <source>
        <strain evidence="2">GL11</strain>
    </source>
</reference>
<proteinExistence type="predicted"/>
<evidence type="ECO:0000313" key="2">
    <source>
        <dbReference type="EMBL" id="KAG1271250.1"/>
    </source>
</evidence>
<sequence length="76" mass="7765">MFARALAANNGGCGGTRASCARSSAGSAWRTSTPSTQMRPLAGSWKRSSIDSTVLLPAPAGPTRATVSPGRTCRVK</sequence>
<evidence type="ECO:0000313" key="3">
    <source>
        <dbReference type="Proteomes" id="UP000716291"/>
    </source>
</evidence>
<accession>A0A9P6WQX0</accession>
<evidence type="ECO:0000256" key="1">
    <source>
        <dbReference type="SAM" id="MobiDB-lite"/>
    </source>
</evidence>